<accession>A0A5P3VLN6</accession>
<organism evidence="1 2">
    <name type="scientific">Cupriavidus oxalaticus</name>
    <dbReference type="NCBI Taxonomy" id="96344"/>
    <lineage>
        <taxon>Bacteria</taxon>
        <taxon>Pseudomonadati</taxon>
        <taxon>Pseudomonadota</taxon>
        <taxon>Betaproteobacteria</taxon>
        <taxon>Burkholderiales</taxon>
        <taxon>Burkholderiaceae</taxon>
        <taxon>Cupriavidus</taxon>
    </lineage>
</organism>
<sequence>MNNNEDLRASFDISIERDAAGNCTTKVTFCDARDGSRMTLPSMHKDLIELANLYFTDAYGPAVYIDGRRKDEDQAAPEWVCGDKQHASLCWHLEDAIYTWLEVACAEMHPLGASLTAVRRERWHPPKLL</sequence>
<dbReference type="AlphaFoldDB" id="A0A5P3VLN6"/>
<protein>
    <submittedName>
        <fullName evidence="1">Uncharacterized protein</fullName>
    </submittedName>
</protein>
<gene>
    <name evidence="1" type="ORF">D2917_15340</name>
</gene>
<dbReference type="RefSeq" id="WP_151071181.1">
    <property type="nucleotide sequence ID" value="NZ_CP032519.1"/>
</dbReference>
<dbReference type="Proteomes" id="UP000325743">
    <property type="component" value="Chromosome 2"/>
</dbReference>
<dbReference type="EMBL" id="CP032519">
    <property type="protein sequence ID" value="QEZ45699.1"/>
    <property type="molecule type" value="Genomic_DNA"/>
</dbReference>
<name>A0A5P3VLN6_9BURK</name>
<reference evidence="1 2" key="1">
    <citation type="submission" date="2018-09" db="EMBL/GenBank/DDBJ databases">
        <title>Complete genome sequence of Cupriavidus oxalaticus T2, a bacterium capable of phenol tolerance and degradation.</title>
        <authorList>
            <person name="Yan J."/>
        </authorList>
    </citation>
    <scope>NUCLEOTIDE SEQUENCE [LARGE SCALE GENOMIC DNA]</scope>
    <source>
        <strain evidence="1 2">T2</strain>
    </source>
</reference>
<evidence type="ECO:0000313" key="1">
    <source>
        <dbReference type="EMBL" id="QEZ45699.1"/>
    </source>
</evidence>
<evidence type="ECO:0000313" key="2">
    <source>
        <dbReference type="Proteomes" id="UP000325743"/>
    </source>
</evidence>
<proteinExistence type="predicted"/>